<feature type="domain" description="Aminoglycoside phosphotransferase" evidence="1">
    <location>
        <begin position="77"/>
        <end position="246"/>
    </location>
</feature>
<dbReference type="Pfam" id="PF01636">
    <property type="entry name" value="APH"/>
    <property type="match status" value="1"/>
</dbReference>
<evidence type="ECO:0000313" key="2">
    <source>
        <dbReference type="EMBL" id="QUX25413.1"/>
    </source>
</evidence>
<dbReference type="InterPro" id="IPR002575">
    <property type="entry name" value="Aminoglycoside_PTrfase"/>
</dbReference>
<dbReference type="InterPro" id="IPR011009">
    <property type="entry name" value="Kinase-like_dom_sf"/>
</dbReference>
<gene>
    <name evidence="2" type="ORF">KGD84_14905</name>
</gene>
<protein>
    <submittedName>
        <fullName evidence="2">Phosphotransferase</fullName>
    </submittedName>
</protein>
<keyword evidence="3" id="KW-1185">Reference proteome</keyword>
<dbReference type="SUPFAM" id="SSF56112">
    <property type="entry name" value="Protein kinase-like (PK-like)"/>
    <property type="match status" value="1"/>
</dbReference>
<reference evidence="2 3" key="1">
    <citation type="submission" date="2021-05" db="EMBL/GenBank/DDBJ databases">
        <title>Direct Submission.</title>
        <authorList>
            <person name="Li K."/>
            <person name="Gao J."/>
        </authorList>
    </citation>
    <scope>NUCLEOTIDE SEQUENCE [LARGE SCALE GENOMIC DNA]</scope>
    <source>
        <strain evidence="2 3">Mg02</strain>
    </source>
</reference>
<proteinExistence type="predicted"/>
<evidence type="ECO:0000259" key="1">
    <source>
        <dbReference type="Pfam" id="PF01636"/>
    </source>
</evidence>
<dbReference type="Gene3D" id="3.90.1200.10">
    <property type="match status" value="1"/>
</dbReference>
<evidence type="ECO:0000313" key="3">
    <source>
        <dbReference type="Proteomes" id="UP000676079"/>
    </source>
</evidence>
<sequence length="325" mass="33970">MLRSLSYAVPALVGDGRPARAVRELRGGTRKGVWRVVLADGSRVVAYRWHPDHDRWPAGQGPPDPADPFSPASGPGLFAAAHALLTGAGVRVPALYALEEEGGGGALAVVEDVGPTLEQVMEADPGRAAPVLEHLASVLGVLHGRTHPVFGKVAHVAGGGAPAAASCHEAVLVRALADLEEAARLDARVGAARSALEEELCARAARIGPRPGGYALVHGELGPDHVLVAADGQGALIDFEGLMWFDHEWEHAFLRLRFADHRRLATRPVDAHRMGLYVLALDLSLVAGPLRYLAGRAVSDRGVMAGIAERALGRALASVGCGGGW</sequence>
<dbReference type="EMBL" id="CP074133">
    <property type="protein sequence ID" value="QUX25413.1"/>
    <property type="molecule type" value="Genomic_DNA"/>
</dbReference>
<dbReference type="Proteomes" id="UP000676079">
    <property type="component" value="Chromosome"/>
</dbReference>
<name>A0ABX8BU63_9ACTN</name>
<accession>A0ABX8BU63</accession>
<organism evidence="2 3">
    <name type="scientific">Nocardiopsis changdeensis</name>
    <dbReference type="NCBI Taxonomy" id="2831969"/>
    <lineage>
        <taxon>Bacteria</taxon>
        <taxon>Bacillati</taxon>
        <taxon>Actinomycetota</taxon>
        <taxon>Actinomycetes</taxon>
        <taxon>Streptosporangiales</taxon>
        <taxon>Nocardiopsidaceae</taxon>
        <taxon>Nocardiopsis</taxon>
    </lineage>
</organism>